<comment type="caution">
    <text evidence="2">The sequence shown here is derived from an EMBL/GenBank/DDBJ whole genome shotgun (WGS) entry which is preliminary data.</text>
</comment>
<keyword evidence="2" id="KW-0418">Kinase</keyword>
<dbReference type="InterPro" id="IPR003414">
    <property type="entry name" value="PP_kinase"/>
</dbReference>
<dbReference type="Pfam" id="PF13090">
    <property type="entry name" value="PP_kinase_C"/>
    <property type="match status" value="1"/>
</dbReference>
<evidence type="ECO:0000259" key="1">
    <source>
        <dbReference type="Pfam" id="PF13090"/>
    </source>
</evidence>
<sequence>MEIEHAKNGKEARIVAKMNSLCDRDVIAALYAASAAGVKVDLIIRGICCLKVGIPGISENITVRSIVGNFLEHSRIFYFYSDGREQIFMGSADWMPRNLDKRVEIVFPVEDEELKEEVKHILAIQLADNVKAHVLQEDGTYEKIDKRGKQLVNSQEYFCEEAVRKGSSVVNPVKDRIFIPAEAPEEV</sequence>
<dbReference type="GO" id="GO:0006799">
    <property type="term" value="P:polyphosphate biosynthetic process"/>
    <property type="evidence" value="ECO:0007669"/>
    <property type="project" value="InterPro"/>
</dbReference>
<keyword evidence="2" id="KW-0808">Transferase</keyword>
<dbReference type="InterPro" id="IPR025200">
    <property type="entry name" value="PPK_C_dom2"/>
</dbReference>
<dbReference type="AlphaFoldDB" id="J9CJY9"/>
<name>J9CJY9_9ZZZZ</name>
<accession>J9CJY9</accession>
<dbReference type="GO" id="GO:0009358">
    <property type="term" value="C:polyphosphate kinase complex"/>
    <property type="evidence" value="ECO:0007669"/>
    <property type="project" value="InterPro"/>
</dbReference>
<evidence type="ECO:0000313" key="2">
    <source>
        <dbReference type="EMBL" id="EJX00411.1"/>
    </source>
</evidence>
<gene>
    <name evidence="2" type="ORF">EVA_11482</name>
</gene>
<dbReference type="PANTHER" id="PTHR30218">
    <property type="entry name" value="POLYPHOSPHATE KINASE"/>
    <property type="match status" value="1"/>
</dbReference>
<reference evidence="2" key="1">
    <citation type="journal article" date="2012" name="PLoS ONE">
        <title>Gene sets for utilization of primary and secondary nutrition supplies in the distal gut of endangered iberian lynx.</title>
        <authorList>
            <person name="Alcaide M."/>
            <person name="Messina E."/>
            <person name="Richter M."/>
            <person name="Bargiela R."/>
            <person name="Peplies J."/>
            <person name="Huws S.A."/>
            <person name="Newbold C.J."/>
            <person name="Golyshin P.N."/>
            <person name="Simon M.A."/>
            <person name="Lopez G."/>
            <person name="Yakimov M.M."/>
            <person name="Ferrer M."/>
        </authorList>
    </citation>
    <scope>NUCLEOTIDE SEQUENCE</scope>
</reference>
<dbReference type="PANTHER" id="PTHR30218:SF0">
    <property type="entry name" value="POLYPHOSPHATE KINASE"/>
    <property type="match status" value="1"/>
</dbReference>
<dbReference type="EC" id="2.7.4.1" evidence="2"/>
<proteinExistence type="predicted"/>
<organism evidence="2">
    <name type="scientific">gut metagenome</name>
    <dbReference type="NCBI Taxonomy" id="749906"/>
    <lineage>
        <taxon>unclassified sequences</taxon>
        <taxon>metagenomes</taxon>
        <taxon>organismal metagenomes</taxon>
    </lineage>
</organism>
<dbReference type="CDD" id="cd09168">
    <property type="entry name" value="PLDc_PaPPK1_C2_like"/>
    <property type="match status" value="1"/>
</dbReference>
<dbReference type="GO" id="GO:0008976">
    <property type="term" value="F:polyphosphate kinase activity"/>
    <property type="evidence" value="ECO:0007669"/>
    <property type="project" value="UniProtKB-EC"/>
</dbReference>
<protein>
    <submittedName>
        <fullName evidence="2">Polyphosphate kinase</fullName>
        <ecNumber evidence="2">2.7.4.1</ecNumber>
    </submittedName>
</protein>
<feature type="domain" description="Polyphosphate kinase C-terminal" evidence="1">
    <location>
        <begin position="2"/>
        <end position="155"/>
    </location>
</feature>
<dbReference type="SUPFAM" id="SSF56024">
    <property type="entry name" value="Phospholipase D/nuclease"/>
    <property type="match status" value="1"/>
</dbReference>
<dbReference type="Gene3D" id="3.30.870.10">
    <property type="entry name" value="Endonuclease Chain A"/>
    <property type="match status" value="1"/>
</dbReference>
<dbReference type="EMBL" id="AMCI01003389">
    <property type="protein sequence ID" value="EJX00411.1"/>
    <property type="molecule type" value="Genomic_DNA"/>
</dbReference>